<evidence type="ECO:0000313" key="3">
    <source>
        <dbReference type="EMBL" id="MCH6471745.1"/>
    </source>
</evidence>
<dbReference type="PANTHER" id="PTHR34512:SF30">
    <property type="entry name" value="OUTER MEMBRANE PROTEIN ASSEMBLY FACTOR BAMB"/>
    <property type="match status" value="1"/>
</dbReference>
<protein>
    <submittedName>
        <fullName evidence="3">PQQ-binding-like beta-propeller repeat protein</fullName>
    </submittedName>
</protein>
<dbReference type="PANTHER" id="PTHR34512">
    <property type="entry name" value="CELL SURFACE PROTEIN"/>
    <property type="match status" value="1"/>
</dbReference>
<proteinExistence type="predicted"/>
<dbReference type="SMART" id="SM00564">
    <property type="entry name" value="PQQ"/>
    <property type="match status" value="2"/>
</dbReference>
<sequence length="464" mass="46710">MAGTRIRGALGAMAALVLVLLAACSAVPQPAPSGAPISPLTQAPSSRLPVALEPGDWPTYHHDAARTGAALNLPPMGALSSAWSARLDGAVYGEPLVVRGRVIVATESDTLYALDPADGHVVWRRNVGTPVPGSALPCGDISPLGITGTPVYDAATGLVFAVAEVSGGRHELVGLDAGDGALIVRREVEPPQGDHIAYQQRAALTVLDGRVYVAFGGLDGDCSDYVGTVLSVPTTGSGALGSYVVPTPRLGGIWAPGGSAVDGSRLLVPVGNGDSVTTYDGSDAVLSLDASLKRTDFFAPSSWAQDNADDADLGSMTPVRVGAYVFADGKNGVGYVLDAGHFGGVGGAASQTPVCPAFGAPAVAGMTVYVPCQDGLQEVAVSASGTMSLGWRLPLGAAGSPVIGGGEVWVTDYATGELYALDPGDGHVRQKVQVGPVPHFVTPTLSGGRVFVGTLDGVSALAGA</sequence>
<dbReference type="PROSITE" id="PS51257">
    <property type="entry name" value="PROKAR_LIPOPROTEIN"/>
    <property type="match status" value="1"/>
</dbReference>
<feature type="domain" description="Pyrrolo-quinoline quinone repeat" evidence="2">
    <location>
        <begin position="82"/>
        <end position="213"/>
    </location>
</feature>
<keyword evidence="1" id="KW-0732">Signal</keyword>
<name>A0ABS9U643_9MICC</name>
<keyword evidence="4" id="KW-1185">Reference proteome</keyword>
<dbReference type="RefSeq" id="WP_241055685.1">
    <property type="nucleotide sequence ID" value="NZ_JAKZBV010000001.1"/>
</dbReference>
<gene>
    <name evidence="3" type="ORF">L0M17_17520</name>
</gene>
<organism evidence="3 4">
    <name type="scientific">Sinomonas terrae</name>
    <dbReference type="NCBI Taxonomy" id="2908838"/>
    <lineage>
        <taxon>Bacteria</taxon>
        <taxon>Bacillati</taxon>
        <taxon>Actinomycetota</taxon>
        <taxon>Actinomycetes</taxon>
        <taxon>Micrococcales</taxon>
        <taxon>Micrococcaceae</taxon>
        <taxon>Sinomonas</taxon>
    </lineage>
</organism>
<dbReference type="Proteomes" id="UP001202922">
    <property type="component" value="Unassembled WGS sequence"/>
</dbReference>
<evidence type="ECO:0000313" key="4">
    <source>
        <dbReference type="Proteomes" id="UP001202922"/>
    </source>
</evidence>
<reference evidence="3 4" key="1">
    <citation type="submission" date="2022-03" db="EMBL/GenBank/DDBJ databases">
        <title>Sinomonas sp. isolated from a soil.</title>
        <authorList>
            <person name="Han J."/>
            <person name="Kim D.-U."/>
        </authorList>
    </citation>
    <scope>NUCLEOTIDE SEQUENCE [LARGE SCALE GENOMIC DNA]</scope>
    <source>
        <strain evidence="3 4">5-5</strain>
    </source>
</reference>
<dbReference type="InterPro" id="IPR015943">
    <property type="entry name" value="WD40/YVTN_repeat-like_dom_sf"/>
</dbReference>
<evidence type="ECO:0000259" key="2">
    <source>
        <dbReference type="Pfam" id="PF13360"/>
    </source>
</evidence>
<dbReference type="InterPro" id="IPR011047">
    <property type="entry name" value="Quinoprotein_ADH-like_sf"/>
</dbReference>
<comment type="caution">
    <text evidence="3">The sequence shown here is derived from an EMBL/GenBank/DDBJ whole genome shotgun (WGS) entry which is preliminary data.</text>
</comment>
<dbReference type="Gene3D" id="2.130.10.10">
    <property type="entry name" value="YVTN repeat-like/Quinoprotein amine dehydrogenase"/>
    <property type="match status" value="2"/>
</dbReference>
<evidence type="ECO:0000256" key="1">
    <source>
        <dbReference type="SAM" id="SignalP"/>
    </source>
</evidence>
<dbReference type="SUPFAM" id="SSF50998">
    <property type="entry name" value="Quinoprotein alcohol dehydrogenase-like"/>
    <property type="match status" value="2"/>
</dbReference>
<dbReference type="EMBL" id="JAKZBV010000001">
    <property type="protein sequence ID" value="MCH6471745.1"/>
    <property type="molecule type" value="Genomic_DNA"/>
</dbReference>
<dbReference type="InterPro" id="IPR018391">
    <property type="entry name" value="PQQ_b-propeller_rpt"/>
</dbReference>
<feature type="signal peptide" evidence="1">
    <location>
        <begin position="1"/>
        <end position="22"/>
    </location>
</feature>
<dbReference type="Pfam" id="PF13360">
    <property type="entry name" value="PQQ_2"/>
    <property type="match status" value="1"/>
</dbReference>
<dbReference type="InterPro" id="IPR002372">
    <property type="entry name" value="PQQ_rpt_dom"/>
</dbReference>
<feature type="chain" id="PRO_5046978367" evidence="1">
    <location>
        <begin position="23"/>
        <end position="464"/>
    </location>
</feature>
<accession>A0ABS9U643</accession>